<keyword evidence="3" id="KW-1185">Reference proteome</keyword>
<evidence type="ECO:0000313" key="2">
    <source>
        <dbReference type="EMBL" id="GGM00362.1"/>
    </source>
</evidence>
<dbReference type="Proteomes" id="UP000616499">
    <property type="component" value="Unassembled WGS sequence"/>
</dbReference>
<sequence length="119" mass="12915">MRNAPANQDVSGSIEKLLVLAFDLALFQRVLSHVDLTQLKLTIKRVHVLVTFSIKRPDIDDPGSIVTTSRASNDGGGIHNTKTVPPGIPPERRASLRQDKANPLWGESGSSMKPLGITH</sequence>
<feature type="region of interest" description="Disordered" evidence="1">
    <location>
        <begin position="63"/>
        <end position="119"/>
    </location>
</feature>
<accession>A0ABQ2GK35</accession>
<evidence type="ECO:0000313" key="3">
    <source>
        <dbReference type="Proteomes" id="UP000616499"/>
    </source>
</evidence>
<gene>
    <name evidence="2" type="ORF">GCM10009425_09390</name>
</gene>
<comment type="caution">
    <text evidence="2">The sequence shown here is derived from an EMBL/GenBank/DDBJ whole genome shotgun (WGS) entry which is preliminary data.</text>
</comment>
<organism evidence="2 3">
    <name type="scientific">Pseudomonas asuensis</name>
    <dbReference type="NCBI Taxonomy" id="1825787"/>
    <lineage>
        <taxon>Bacteria</taxon>
        <taxon>Pseudomonadati</taxon>
        <taxon>Pseudomonadota</taxon>
        <taxon>Gammaproteobacteria</taxon>
        <taxon>Pseudomonadales</taxon>
        <taxon>Pseudomonadaceae</taxon>
        <taxon>Pseudomonas</taxon>
    </lineage>
</organism>
<name>A0ABQ2GK35_9PSED</name>
<evidence type="ECO:0000256" key="1">
    <source>
        <dbReference type="SAM" id="MobiDB-lite"/>
    </source>
</evidence>
<feature type="compositionally biased region" description="Basic and acidic residues" evidence="1">
    <location>
        <begin position="90"/>
        <end position="100"/>
    </location>
</feature>
<proteinExistence type="predicted"/>
<protein>
    <submittedName>
        <fullName evidence="2">Uncharacterized protein</fullName>
    </submittedName>
</protein>
<dbReference type="EMBL" id="BMNW01000002">
    <property type="protein sequence ID" value="GGM00362.1"/>
    <property type="molecule type" value="Genomic_DNA"/>
</dbReference>
<reference evidence="3" key="1">
    <citation type="journal article" date="2019" name="Int. J. Syst. Evol. Microbiol.">
        <title>The Global Catalogue of Microorganisms (GCM) 10K type strain sequencing project: providing services to taxonomists for standard genome sequencing and annotation.</title>
        <authorList>
            <consortium name="The Broad Institute Genomics Platform"/>
            <consortium name="The Broad Institute Genome Sequencing Center for Infectious Disease"/>
            <person name="Wu L."/>
            <person name="Ma J."/>
        </authorList>
    </citation>
    <scope>NUCLEOTIDE SEQUENCE [LARGE SCALE GENOMIC DNA]</scope>
    <source>
        <strain evidence="3">JCM 13501</strain>
    </source>
</reference>